<dbReference type="InterPro" id="IPR006083">
    <property type="entry name" value="PRK/URK"/>
</dbReference>
<dbReference type="EMBL" id="JAPIVE010000002">
    <property type="protein sequence ID" value="MCX2524030.1"/>
    <property type="molecule type" value="Genomic_DNA"/>
</dbReference>
<feature type="domain" description="AAA+ ATPase" evidence="1">
    <location>
        <begin position="30"/>
        <end position="221"/>
    </location>
</feature>
<keyword evidence="3" id="KW-1185">Reference proteome</keyword>
<protein>
    <submittedName>
        <fullName evidence="2">Nucleoside/nucleotide kinase family protein</fullName>
    </submittedName>
</protein>
<gene>
    <name evidence="2" type="ORF">OQ287_07250</name>
</gene>
<comment type="caution">
    <text evidence="2">The sequence shown here is derived from an EMBL/GenBank/DDBJ whole genome shotgun (WGS) entry which is preliminary data.</text>
</comment>
<reference evidence="2" key="1">
    <citation type="submission" date="2022-11" db="EMBL/GenBank/DDBJ databases">
        <title>Larsenimonas rhizosphaerae sp. nov., isolated from a tidal mudflat.</title>
        <authorList>
            <person name="Lee S.D."/>
            <person name="Kim I.S."/>
        </authorList>
    </citation>
    <scope>NUCLEOTIDE SEQUENCE</scope>
    <source>
        <strain evidence="2">GH2-1</strain>
    </source>
</reference>
<evidence type="ECO:0000313" key="3">
    <source>
        <dbReference type="Proteomes" id="UP001165678"/>
    </source>
</evidence>
<dbReference type="GO" id="GO:0005524">
    <property type="term" value="F:ATP binding"/>
    <property type="evidence" value="ECO:0007669"/>
    <property type="project" value="InterPro"/>
</dbReference>
<dbReference type="GO" id="GO:0016301">
    <property type="term" value="F:kinase activity"/>
    <property type="evidence" value="ECO:0007669"/>
    <property type="project" value="UniProtKB-KW"/>
</dbReference>
<dbReference type="SUPFAM" id="SSF52540">
    <property type="entry name" value="P-loop containing nucleoside triphosphate hydrolases"/>
    <property type="match status" value="1"/>
</dbReference>
<dbReference type="InterPro" id="IPR003593">
    <property type="entry name" value="AAA+_ATPase"/>
</dbReference>
<dbReference type="PANTHER" id="PTHR10285">
    <property type="entry name" value="URIDINE KINASE"/>
    <property type="match status" value="1"/>
</dbReference>
<dbReference type="NCBIfam" id="NF006743">
    <property type="entry name" value="PRK09270.1-2"/>
    <property type="match status" value="1"/>
</dbReference>
<dbReference type="SMART" id="SM00382">
    <property type="entry name" value="AAA"/>
    <property type="match status" value="1"/>
</dbReference>
<sequence length="227" mass="25392">MATSSPHATPSVPVDDALLDAARRLIHRQPRSLLGIVGAPGCGKSTLAAALTEALGPLAVQVPMDGFHLSNQELARLERAGRKGAPDTFDASGYRDLLYRLRTPHVDNEVIYAPDFYREIEEPIAASIPVLPEARLVITEGNYLLLQDAPWPQVAELLDEVWYLDVDNEQRETWLIERHMRFGRTEAEAKAWVASTDRPNAERIALTRHRADRIVRWDDTGLREGTL</sequence>
<keyword evidence="2" id="KW-0808">Transferase</keyword>
<name>A0AA42CXM1_9GAMM</name>
<dbReference type="AlphaFoldDB" id="A0AA42CXM1"/>
<dbReference type="InterPro" id="IPR027417">
    <property type="entry name" value="P-loop_NTPase"/>
</dbReference>
<evidence type="ECO:0000259" key="1">
    <source>
        <dbReference type="SMART" id="SM00382"/>
    </source>
</evidence>
<dbReference type="Proteomes" id="UP001165678">
    <property type="component" value="Unassembled WGS sequence"/>
</dbReference>
<dbReference type="Gene3D" id="3.40.50.300">
    <property type="entry name" value="P-loop containing nucleotide triphosphate hydrolases"/>
    <property type="match status" value="2"/>
</dbReference>
<keyword evidence="2" id="KW-0418">Kinase</keyword>
<organism evidence="2 3">
    <name type="scientific">Larsenimonas rhizosphaerae</name>
    <dbReference type="NCBI Taxonomy" id="2944682"/>
    <lineage>
        <taxon>Bacteria</taxon>
        <taxon>Pseudomonadati</taxon>
        <taxon>Pseudomonadota</taxon>
        <taxon>Gammaproteobacteria</taxon>
        <taxon>Oceanospirillales</taxon>
        <taxon>Halomonadaceae</taxon>
        <taxon>Larsenimonas</taxon>
    </lineage>
</organism>
<dbReference type="RefSeq" id="WP_250934863.1">
    <property type="nucleotide sequence ID" value="NZ_JAMLJK010000001.1"/>
</dbReference>
<proteinExistence type="predicted"/>
<evidence type="ECO:0000313" key="2">
    <source>
        <dbReference type="EMBL" id="MCX2524030.1"/>
    </source>
</evidence>
<accession>A0AA42CXM1</accession>
<dbReference type="Pfam" id="PF00485">
    <property type="entry name" value="PRK"/>
    <property type="match status" value="1"/>
</dbReference>